<feature type="transmembrane region" description="Helical" evidence="2">
    <location>
        <begin position="54"/>
        <end position="75"/>
    </location>
</feature>
<evidence type="ECO:0000313" key="4">
    <source>
        <dbReference type="Proteomes" id="UP000027192"/>
    </source>
</evidence>
<name>A0A066RW17_9GAMM</name>
<dbReference type="EMBL" id="JMIB01000021">
    <property type="protein sequence ID" value="KDM91573.1"/>
    <property type="molecule type" value="Genomic_DNA"/>
</dbReference>
<comment type="caution">
    <text evidence="3">The sequence shown here is derived from an EMBL/GenBank/DDBJ whole genome shotgun (WGS) entry which is preliminary data.</text>
</comment>
<evidence type="ECO:0000313" key="3">
    <source>
        <dbReference type="EMBL" id="KDM91573.1"/>
    </source>
</evidence>
<dbReference type="AlphaFoldDB" id="A0A066RW17"/>
<keyword evidence="2" id="KW-0812">Transmembrane</keyword>
<dbReference type="RefSeq" id="WP_051642016.1">
    <property type="nucleotide sequence ID" value="NZ_JAGSGC010000006.1"/>
</dbReference>
<evidence type="ECO:0000256" key="2">
    <source>
        <dbReference type="SAM" id="Phobius"/>
    </source>
</evidence>
<dbReference type="OrthoDB" id="5916832at2"/>
<proteinExistence type="predicted"/>
<sequence length="134" mass="14995">MRSSTPFPGQTDTMFKDKFHKWPKLMRYLVFISLLPSAILLVLAQTPSGRESDLLSPSLIVASINLILIGWGLILKIRARKYWYRNYHIGKTILIALLPLITSTYLVLNTHATSSATSTLPGQPVSRSVQLSIN</sequence>
<keyword evidence="4" id="KW-1185">Reference proteome</keyword>
<keyword evidence="2" id="KW-0472">Membrane</keyword>
<accession>A0A066RW17</accession>
<dbReference type="STRING" id="1654360.EA58_11150"/>
<feature type="region of interest" description="Disordered" evidence="1">
    <location>
        <begin position="115"/>
        <end position="134"/>
    </location>
</feature>
<evidence type="ECO:0000256" key="1">
    <source>
        <dbReference type="SAM" id="MobiDB-lite"/>
    </source>
</evidence>
<gene>
    <name evidence="3" type="ORF">EA58_11150</name>
</gene>
<dbReference type="Proteomes" id="UP000027192">
    <property type="component" value="Unassembled WGS sequence"/>
</dbReference>
<protein>
    <submittedName>
        <fullName evidence="3">Uncharacterized protein</fullName>
    </submittedName>
</protein>
<feature type="transmembrane region" description="Helical" evidence="2">
    <location>
        <begin position="87"/>
        <end position="108"/>
    </location>
</feature>
<keyword evidence="2" id="KW-1133">Transmembrane helix</keyword>
<organism evidence="3 4">
    <name type="scientific">Photobacterium galatheae</name>
    <dbReference type="NCBI Taxonomy" id="1654360"/>
    <lineage>
        <taxon>Bacteria</taxon>
        <taxon>Pseudomonadati</taxon>
        <taxon>Pseudomonadota</taxon>
        <taxon>Gammaproteobacteria</taxon>
        <taxon>Vibrionales</taxon>
        <taxon>Vibrionaceae</taxon>
        <taxon>Photobacterium</taxon>
    </lineage>
</organism>
<reference evidence="3 4" key="1">
    <citation type="submission" date="2014-04" db="EMBL/GenBank/DDBJ databases">
        <title>Draft genome sequence of Photobacterium halotolerans S2753: a solonamide, ngercheumicin and holomycin producer.</title>
        <authorList>
            <person name="Machado H.R."/>
            <person name="Gram L."/>
        </authorList>
    </citation>
    <scope>NUCLEOTIDE SEQUENCE [LARGE SCALE GENOMIC DNA]</scope>
    <source>
        <strain evidence="3 4">S2753</strain>
    </source>
</reference>